<evidence type="ECO:0000256" key="2">
    <source>
        <dbReference type="ARBA" id="ARBA00022729"/>
    </source>
</evidence>
<dbReference type="GO" id="GO:0016020">
    <property type="term" value="C:membrane"/>
    <property type="evidence" value="ECO:0007669"/>
    <property type="project" value="InterPro"/>
</dbReference>
<dbReference type="STRING" id="307972.A0A2G8LP96"/>
<dbReference type="InterPro" id="IPR015422">
    <property type="entry name" value="PyrdxlP-dep_Trfase_small"/>
</dbReference>
<keyword evidence="4 8" id="KW-1015">Disulfide bond</keyword>
<evidence type="ECO:0000313" key="12">
    <source>
        <dbReference type="Proteomes" id="UP000230750"/>
    </source>
</evidence>
<dbReference type="GO" id="GO:0008237">
    <property type="term" value="F:metallopeptidase activity"/>
    <property type="evidence" value="ECO:0007669"/>
    <property type="project" value="InterPro"/>
</dbReference>
<organism evidence="11 12">
    <name type="scientific">Stichopus japonicus</name>
    <name type="common">Sea cucumber</name>
    <dbReference type="NCBI Taxonomy" id="307972"/>
    <lineage>
        <taxon>Eukaryota</taxon>
        <taxon>Metazoa</taxon>
        <taxon>Echinodermata</taxon>
        <taxon>Eleutherozoa</taxon>
        <taxon>Echinozoa</taxon>
        <taxon>Holothuroidea</taxon>
        <taxon>Aspidochirotacea</taxon>
        <taxon>Aspidochirotida</taxon>
        <taxon>Stichopodidae</taxon>
        <taxon>Apostichopus</taxon>
    </lineage>
</organism>
<dbReference type="SUPFAM" id="SSF53383">
    <property type="entry name" value="PLP-dependent transferases"/>
    <property type="match status" value="1"/>
</dbReference>
<evidence type="ECO:0000256" key="3">
    <source>
        <dbReference type="ARBA" id="ARBA00022898"/>
    </source>
</evidence>
<dbReference type="EMBL" id="MRZV01000020">
    <property type="protein sequence ID" value="PIK62065.1"/>
    <property type="molecule type" value="Genomic_DNA"/>
</dbReference>
<evidence type="ECO:0000259" key="10">
    <source>
        <dbReference type="Pfam" id="PF00266"/>
    </source>
</evidence>
<evidence type="ECO:0000256" key="7">
    <source>
        <dbReference type="PIRSR" id="PIRSR601548-2"/>
    </source>
</evidence>
<keyword evidence="3" id="KW-0663">Pyridoxal phosphate</keyword>
<reference evidence="11 12" key="1">
    <citation type="journal article" date="2017" name="PLoS Biol.">
        <title>The sea cucumber genome provides insights into morphological evolution and visceral regeneration.</title>
        <authorList>
            <person name="Zhang X."/>
            <person name="Sun L."/>
            <person name="Yuan J."/>
            <person name="Sun Y."/>
            <person name="Gao Y."/>
            <person name="Zhang L."/>
            <person name="Li S."/>
            <person name="Dai H."/>
            <person name="Hamel J.F."/>
            <person name="Liu C."/>
            <person name="Yu Y."/>
            <person name="Liu S."/>
            <person name="Lin W."/>
            <person name="Guo K."/>
            <person name="Jin S."/>
            <person name="Xu P."/>
            <person name="Storey K.B."/>
            <person name="Huan P."/>
            <person name="Zhang T."/>
            <person name="Zhou Y."/>
            <person name="Zhang J."/>
            <person name="Lin C."/>
            <person name="Li X."/>
            <person name="Xing L."/>
            <person name="Huo D."/>
            <person name="Sun M."/>
            <person name="Wang L."/>
            <person name="Mercier A."/>
            <person name="Li F."/>
            <person name="Yang H."/>
            <person name="Xiang J."/>
        </authorList>
    </citation>
    <scope>NUCLEOTIDE SEQUENCE [LARGE SCALE GENOMIC DNA]</scope>
    <source>
        <strain evidence="11">Shaxun</strain>
        <tissue evidence="11">Muscle</tissue>
    </source>
</reference>
<sequence>MELTFTMPPENKFGHRLLTEEFPLKPNYAYCNSGAYGLVPRIVTKKQLEYMRERDEDPDGWYRFSKEKLLYLDAIKQLAEFVGSEPSNLVFVENASTGDKILFTSHGYAAVAKNVANLRKRAGITEVCLDLKLPIRSEDDIISQFERVISENEGIKVALIDHITCPSAILMPLKSLIDLCHRNGILVIVDGAHAPGHIPLNLEELSADFYTGNIHKWLFSPRGCALFWVHPNHHDSVSPLVVSRNHERKTLVERFLPDATRDSSAYLVVPDALRFHKSLGGLDVILRRNRDSLRGVAKLLAESWNSEVYPLADHLRAPNMALVAMPSIFQELFEPSDANCTKMMEWLHGKNVFVCFSSVSGKIWARLSMQVWNCFEDYLKVRDAVHEMKEEVPYIIEEGKFSFELKQSCENPIQKQGSLEEVEAFLAEYEKKAQDVYSASALASWEYNTNITDYNSQKSIEASGRSAAFTQEAAQNASQFDGEYPDEIQRQLDDISYVGTAALGDPDKINEFNQVRADMMEIYSQSKVCRSDAPTDCYNLDPGLDNIMASSDDYDELVWAWQGWRDEVGVANNDLYIRYVELSNEVAVANGFPDKGAMWRDNYEMGEYIMFAYDIYKLYTTTL</sequence>
<evidence type="ECO:0000256" key="1">
    <source>
        <dbReference type="ARBA" id="ARBA00008139"/>
    </source>
</evidence>
<name>A0A2G8LP96_STIJA</name>
<feature type="glycosylation site" description="N-linked (GlcNAc...) asparagine" evidence="6">
    <location>
        <position position="450"/>
    </location>
</feature>
<feature type="domain" description="Aminotransferase class V" evidence="10">
    <location>
        <begin position="95"/>
        <end position="243"/>
    </location>
</feature>
<feature type="disulfide bond" evidence="8 9">
    <location>
        <begin position="529"/>
        <end position="537"/>
    </location>
</feature>
<dbReference type="InterPro" id="IPR001548">
    <property type="entry name" value="Peptidase_M2"/>
</dbReference>
<dbReference type="InterPro" id="IPR015424">
    <property type="entry name" value="PyrdxlP-dep_Trfase"/>
</dbReference>
<dbReference type="Gene3D" id="3.90.1150.10">
    <property type="entry name" value="Aspartate Aminotransferase, domain 1"/>
    <property type="match status" value="1"/>
</dbReference>
<dbReference type="InterPro" id="IPR000192">
    <property type="entry name" value="Aminotrans_V_dom"/>
</dbReference>
<dbReference type="InterPro" id="IPR015421">
    <property type="entry name" value="PyrdxlP-dep_Trfase_major"/>
</dbReference>
<comment type="caution">
    <text evidence="9">Lacks conserved residue(s) required for the propagation of feature annotation.</text>
</comment>
<comment type="caution">
    <text evidence="11">The sequence shown here is derived from an EMBL/GenBank/DDBJ whole genome shotgun (WGS) entry which is preliminary data.</text>
</comment>
<evidence type="ECO:0000256" key="8">
    <source>
        <dbReference type="PIRSR" id="PIRSR601548-4"/>
    </source>
</evidence>
<dbReference type="Gene3D" id="3.40.640.10">
    <property type="entry name" value="Type I PLP-dependent aspartate aminotransferase-like (Major domain)"/>
    <property type="match status" value="1"/>
</dbReference>
<dbReference type="PANTHER" id="PTHR43092:SF4">
    <property type="entry name" value="AMINOTRANSFERASE CLASS V DOMAIN-CONTAINING PROTEIN"/>
    <property type="match status" value="1"/>
</dbReference>
<proteinExistence type="inferred from homology"/>
<comment type="similarity">
    <text evidence="1 9">Belongs to the peptidase M2 family.</text>
</comment>
<feature type="binding site" evidence="7">
    <location>
        <position position="603"/>
    </location>
    <ligand>
        <name>chloride</name>
        <dbReference type="ChEBI" id="CHEBI:17996"/>
        <label>1</label>
    </ligand>
</feature>
<evidence type="ECO:0000256" key="9">
    <source>
        <dbReference type="PROSITE-ProRule" id="PRU01355"/>
    </source>
</evidence>
<dbReference type="Proteomes" id="UP000230750">
    <property type="component" value="Unassembled WGS sequence"/>
</dbReference>
<evidence type="ECO:0000256" key="4">
    <source>
        <dbReference type="ARBA" id="ARBA00023157"/>
    </source>
</evidence>
<dbReference type="AlphaFoldDB" id="A0A2G8LP96"/>
<dbReference type="Pfam" id="PF00266">
    <property type="entry name" value="Aminotran_5"/>
    <property type="match status" value="1"/>
</dbReference>
<keyword evidence="5 6" id="KW-0325">Glycoprotein</keyword>
<dbReference type="GO" id="GO:0006508">
    <property type="term" value="P:proteolysis"/>
    <property type="evidence" value="ECO:0007669"/>
    <property type="project" value="InterPro"/>
</dbReference>
<evidence type="ECO:0000256" key="6">
    <source>
        <dbReference type="PIRSR" id="PIRSR601548-10"/>
    </source>
</evidence>
<keyword evidence="12" id="KW-1185">Reference proteome</keyword>
<dbReference type="SUPFAM" id="SSF55486">
    <property type="entry name" value="Metalloproteases ('zincins'), catalytic domain"/>
    <property type="match status" value="1"/>
</dbReference>
<dbReference type="PROSITE" id="PS52011">
    <property type="entry name" value="PEPTIDASE_M2"/>
    <property type="match status" value="1"/>
</dbReference>
<dbReference type="Pfam" id="PF01401">
    <property type="entry name" value="Peptidase_M2"/>
    <property type="match status" value="1"/>
</dbReference>
<evidence type="ECO:0000256" key="5">
    <source>
        <dbReference type="ARBA" id="ARBA00023180"/>
    </source>
</evidence>
<dbReference type="OrthoDB" id="5978656at2759"/>
<dbReference type="PANTHER" id="PTHR43092">
    <property type="entry name" value="L-CYSTEINE DESULFHYDRASE"/>
    <property type="match status" value="1"/>
</dbReference>
<evidence type="ECO:0000313" key="11">
    <source>
        <dbReference type="EMBL" id="PIK62065.1"/>
    </source>
</evidence>
<keyword evidence="2" id="KW-0732">Signal</keyword>
<protein>
    <submittedName>
        <fullName evidence="11">Putative L-cysteine desulfhydrase 1</fullName>
    </submittedName>
</protein>
<gene>
    <name evidence="11" type="ORF">BSL78_01076</name>
</gene>
<dbReference type="GO" id="GO:0008241">
    <property type="term" value="F:peptidyl-dipeptidase activity"/>
    <property type="evidence" value="ECO:0007669"/>
    <property type="project" value="InterPro"/>
</dbReference>
<accession>A0A2G8LP96</accession>